<name>A0ABU0UKE7_9HYPH</name>
<proteinExistence type="predicted"/>
<evidence type="ECO:0000313" key="1">
    <source>
        <dbReference type="EMBL" id="MDQ1185422.1"/>
    </source>
</evidence>
<comment type="caution">
    <text evidence="1">The sequence shown here is derived from an EMBL/GenBank/DDBJ whole genome shotgun (WGS) entry which is preliminary data.</text>
</comment>
<dbReference type="EMBL" id="JAUTBL010000002">
    <property type="protein sequence ID" value="MDQ1185422.1"/>
    <property type="molecule type" value="Genomic_DNA"/>
</dbReference>
<keyword evidence="2" id="KW-1185">Reference proteome</keyword>
<evidence type="ECO:0000313" key="2">
    <source>
        <dbReference type="Proteomes" id="UP001224781"/>
    </source>
</evidence>
<accession>A0ABU0UKE7</accession>
<dbReference type="RefSeq" id="WP_306931644.1">
    <property type="nucleotide sequence ID" value="NZ_JAUTBL010000002.1"/>
</dbReference>
<organism evidence="1 2">
    <name type="scientific">Agrobacterium larrymoorei</name>
    <dbReference type="NCBI Taxonomy" id="160699"/>
    <lineage>
        <taxon>Bacteria</taxon>
        <taxon>Pseudomonadati</taxon>
        <taxon>Pseudomonadota</taxon>
        <taxon>Alphaproteobacteria</taxon>
        <taxon>Hyphomicrobiales</taxon>
        <taxon>Rhizobiaceae</taxon>
        <taxon>Rhizobium/Agrobacterium group</taxon>
        <taxon>Agrobacterium</taxon>
    </lineage>
</organism>
<reference evidence="1 2" key="1">
    <citation type="submission" date="2023-07" db="EMBL/GenBank/DDBJ databases">
        <title>Functional and genomic diversity of the sorghum phyllosphere microbiome.</title>
        <authorList>
            <person name="Shade A."/>
        </authorList>
    </citation>
    <scope>NUCLEOTIDE SEQUENCE [LARGE SCALE GENOMIC DNA]</scope>
    <source>
        <strain evidence="1 2">SORGH_AS_1126</strain>
    </source>
</reference>
<gene>
    <name evidence="1" type="ORF">QE408_002565</name>
</gene>
<protein>
    <submittedName>
        <fullName evidence="1">Uncharacterized protein</fullName>
    </submittedName>
</protein>
<sequence>MGVEIERLAFTAQLADPAMPASGVYWKNTSGSKVQVMVFAGNVELIQVKSPDGGVKDFNPQVAGESNTIVLPPNWSIAVTYSNSNKPAWRMFPI</sequence>
<dbReference type="Proteomes" id="UP001224781">
    <property type="component" value="Unassembled WGS sequence"/>
</dbReference>